<evidence type="ECO:0000313" key="1">
    <source>
        <dbReference type="EMBL" id="KAK3924261.1"/>
    </source>
</evidence>
<name>A0AAE1LL63_9NEOP</name>
<proteinExistence type="predicted"/>
<dbReference type="EMBL" id="JAHWGI010001169">
    <property type="protein sequence ID" value="KAK3924261.1"/>
    <property type="molecule type" value="Genomic_DNA"/>
</dbReference>
<comment type="caution">
    <text evidence="1">The sequence shown here is derived from an EMBL/GenBank/DDBJ whole genome shotgun (WGS) entry which is preliminary data.</text>
</comment>
<dbReference type="InterPro" id="IPR012337">
    <property type="entry name" value="RNaseH-like_sf"/>
</dbReference>
<dbReference type="InterPro" id="IPR050951">
    <property type="entry name" value="Retrovirus_Pol_polyprotein"/>
</dbReference>
<protein>
    <submittedName>
        <fullName evidence="1">Gag-Pol polyprotein</fullName>
    </submittedName>
</protein>
<organism evidence="1 2">
    <name type="scientific">Frankliniella fusca</name>
    <dbReference type="NCBI Taxonomy" id="407009"/>
    <lineage>
        <taxon>Eukaryota</taxon>
        <taxon>Metazoa</taxon>
        <taxon>Ecdysozoa</taxon>
        <taxon>Arthropoda</taxon>
        <taxon>Hexapoda</taxon>
        <taxon>Insecta</taxon>
        <taxon>Pterygota</taxon>
        <taxon>Neoptera</taxon>
        <taxon>Paraneoptera</taxon>
        <taxon>Thysanoptera</taxon>
        <taxon>Terebrantia</taxon>
        <taxon>Thripoidea</taxon>
        <taxon>Thripidae</taxon>
        <taxon>Frankliniella</taxon>
    </lineage>
</organism>
<gene>
    <name evidence="1" type="ORF">KUF71_002532</name>
</gene>
<sequence>MVWHMPGKTDAPNVIAKLDEVINLFGPPEMLVCDNGPPFIHNVPKYHPESNGQAERMVQTAKRKFKAFLLSEQAENLVQIRQKINLFFEITIICNAYAIRPMPFVQLLRATRELLVKTKTAETGEMLRLLTEFMSLVAA</sequence>
<reference evidence="1" key="2">
    <citation type="journal article" date="2023" name="BMC Genomics">
        <title>Pest status, molecular evolution, and epigenetic factors derived from the genome assembly of Frankliniella fusca, a thysanopteran phytovirus vector.</title>
        <authorList>
            <person name="Catto M.A."/>
            <person name="Labadie P.E."/>
            <person name="Jacobson A.L."/>
            <person name="Kennedy G.G."/>
            <person name="Srinivasan R."/>
            <person name="Hunt B.G."/>
        </authorList>
    </citation>
    <scope>NUCLEOTIDE SEQUENCE</scope>
    <source>
        <strain evidence="1">PL_HMW_Pooled</strain>
    </source>
</reference>
<dbReference type="AlphaFoldDB" id="A0AAE1LL63"/>
<keyword evidence="2" id="KW-1185">Reference proteome</keyword>
<dbReference type="Proteomes" id="UP001219518">
    <property type="component" value="Unassembled WGS sequence"/>
</dbReference>
<dbReference type="PANTHER" id="PTHR37984">
    <property type="entry name" value="PROTEIN CBG26694"/>
    <property type="match status" value="1"/>
</dbReference>
<dbReference type="Gene3D" id="3.30.420.10">
    <property type="entry name" value="Ribonuclease H-like superfamily/Ribonuclease H"/>
    <property type="match status" value="1"/>
</dbReference>
<reference evidence="1" key="1">
    <citation type="submission" date="2021-07" db="EMBL/GenBank/DDBJ databases">
        <authorList>
            <person name="Catto M.A."/>
            <person name="Jacobson A."/>
            <person name="Kennedy G."/>
            <person name="Labadie P."/>
            <person name="Hunt B.G."/>
            <person name="Srinivasan R."/>
        </authorList>
    </citation>
    <scope>NUCLEOTIDE SEQUENCE</scope>
    <source>
        <strain evidence="1">PL_HMW_Pooled</strain>
        <tissue evidence="1">Head</tissue>
    </source>
</reference>
<dbReference type="InterPro" id="IPR036397">
    <property type="entry name" value="RNaseH_sf"/>
</dbReference>
<dbReference type="SUPFAM" id="SSF53098">
    <property type="entry name" value="Ribonuclease H-like"/>
    <property type="match status" value="1"/>
</dbReference>
<accession>A0AAE1LL63</accession>
<dbReference type="GO" id="GO:0003676">
    <property type="term" value="F:nucleic acid binding"/>
    <property type="evidence" value="ECO:0007669"/>
    <property type="project" value="InterPro"/>
</dbReference>
<evidence type="ECO:0000313" key="2">
    <source>
        <dbReference type="Proteomes" id="UP001219518"/>
    </source>
</evidence>
<dbReference type="PANTHER" id="PTHR37984:SF5">
    <property type="entry name" value="PROTEIN NYNRIN-LIKE"/>
    <property type="match status" value="1"/>
</dbReference>